<evidence type="ECO:0000313" key="2">
    <source>
        <dbReference type="Proteomes" id="UP000259030"/>
    </source>
</evidence>
<reference evidence="1 2" key="1">
    <citation type="submission" date="2017-05" db="EMBL/GenBank/DDBJ databases">
        <title>The complete genome sequence of Deinococcus ficus isolated from the rhizosphere of the Ficus religiosa L. in Taiwan.</title>
        <authorList>
            <person name="Wu K.-M."/>
            <person name="Liao T.-L."/>
            <person name="Liu Y.-M."/>
            <person name="Young C.-C."/>
            <person name="Tsai S.-F."/>
        </authorList>
    </citation>
    <scope>NUCLEOTIDE SEQUENCE [LARGE SCALE GENOMIC DNA]</scope>
    <source>
        <strain evidence="1 2">CC-FR2-10</strain>
        <plasmid evidence="2">pdfi3</plasmid>
    </source>
</reference>
<dbReference type="AlphaFoldDB" id="A0A221T2Z7"/>
<organism evidence="1 2">
    <name type="scientific">Deinococcus ficus</name>
    <dbReference type="NCBI Taxonomy" id="317577"/>
    <lineage>
        <taxon>Bacteria</taxon>
        <taxon>Thermotogati</taxon>
        <taxon>Deinococcota</taxon>
        <taxon>Deinococci</taxon>
        <taxon>Deinococcales</taxon>
        <taxon>Deinococcaceae</taxon>
        <taxon>Deinococcus</taxon>
    </lineage>
</organism>
<keyword evidence="1" id="KW-0614">Plasmid</keyword>
<gene>
    <name evidence="1" type="ORF">DFI_18905</name>
</gene>
<sequence>MLTHLNPLAAQLCSLLAENDLVSFRTTLAGAQAYIGQAHVPERQDAVAQVTLDAAHQGRLGPVAVTPWDTDDTWSSLTRHTSIITLIDFHFHAQTWGSDTPRQCRQLAVGYFLASGLPRSVGTLAAIELMIRLKFPAEN</sequence>
<dbReference type="EMBL" id="CP021084">
    <property type="protein sequence ID" value="ASN83269.1"/>
    <property type="molecule type" value="Genomic_DNA"/>
</dbReference>
<keyword evidence="2" id="KW-1185">Reference proteome</keyword>
<dbReference type="KEGG" id="dfc:DFI_18905"/>
<accession>A0A221T2Z7</accession>
<evidence type="ECO:0000313" key="1">
    <source>
        <dbReference type="EMBL" id="ASN83269.1"/>
    </source>
</evidence>
<proteinExistence type="predicted"/>
<dbReference type="Proteomes" id="UP000259030">
    <property type="component" value="Plasmid pDFI3"/>
</dbReference>
<name>A0A221T2Z7_9DEIO</name>
<protein>
    <submittedName>
        <fullName evidence="1">Uncharacterized protein</fullName>
    </submittedName>
</protein>
<dbReference type="RefSeq" id="WP_027462712.1">
    <property type="nucleotide sequence ID" value="NZ_CP021084.1"/>
</dbReference>
<geneLocation type="plasmid" evidence="2">
    <name>pdfi3</name>
</geneLocation>